<dbReference type="Pfam" id="PF08031">
    <property type="entry name" value="BBE"/>
    <property type="match status" value="1"/>
</dbReference>
<protein>
    <recommendedName>
        <fullName evidence="3">Berberine/berberine-like domain-containing protein</fullName>
    </recommendedName>
</protein>
<dbReference type="EMBL" id="JBBNAF010000012">
    <property type="protein sequence ID" value="KAK9092258.1"/>
    <property type="molecule type" value="Genomic_DNA"/>
</dbReference>
<dbReference type="Proteomes" id="UP001420932">
    <property type="component" value="Unassembled WGS sequence"/>
</dbReference>
<dbReference type="Gene3D" id="3.30.465.10">
    <property type="match status" value="1"/>
</dbReference>
<name>A0AAP0EMG9_9MAGN</name>
<evidence type="ECO:0000256" key="1">
    <source>
        <dbReference type="ARBA" id="ARBA00022630"/>
    </source>
</evidence>
<feature type="domain" description="Berberine/berberine-like" evidence="3">
    <location>
        <begin position="132"/>
        <end position="189"/>
    </location>
</feature>
<dbReference type="PANTHER" id="PTHR32448">
    <property type="entry name" value="OS08G0158400 PROTEIN"/>
    <property type="match status" value="1"/>
</dbReference>
<dbReference type="InterPro" id="IPR012951">
    <property type="entry name" value="BBE"/>
</dbReference>
<gene>
    <name evidence="4" type="ORF">Syun_027169</name>
</gene>
<organism evidence="4 5">
    <name type="scientific">Stephania yunnanensis</name>
    <dbReference type="NCBI Taxonomy" id="152371"/>
    <lineage>
        <taxon>Eukaryota</taxon>
        <taxon>Viridiplantae</taxon>
        <taxon>Streptophyta</taxon>
        <taxon>Embryophyta</taxon>
        <taxon>Tracheophyta</taxon>
        <taxon>Spermatophyta</taxon>
        <taxon>Magnoliopsida</taxon>
        <taxon>Ranunculales</taxon>
        <taxon>Menispermaceae</taxon>
        <taxon>Menispermoideae</taxon>
        <taxon>Cissampelideae</taxon>
        <taxon>Stephania</taxon>
    </lineage>
</organism>
<evidence type="ECO:0000313" key="4">
    <source>
        <dbReference type="EMBL" id="KAK9092258.1"/>
    </source>
</evidence>
<keyword evidence="2" id="KW-0274">FAD</keyword>
<dbReference type="InterPro" id="IPR016169">
    <property type="entry name" value="FAD-bd_PCMH_sub2"/>
</dbReference>
<dbReference type="GO" id="GO:0016491">
    <property type="term" value="F:oxidoreductase activity"/>
    <property type="evidence" value="ECO:0007669"/>
    <property type="project" value="InterPro"/>
</dbReference>
<evidence type="ECO:0000256" key="2">
    <source>
        <dbReference type="ARBA" id="ARBA00022827"/>
    </source>
</evidence>
<evidence type="ECO:0000259" key="3">
    <source>
        <dbReference type="Pfam" id="PF08031"/>
    </source>
</evidence>
<keyword evidence="1" id="KW-0285">Flavoprotein</keyword>
<dbReference type="GO" id="GO:0050660">
    <property type="term" value="F:flavin adenine dinucleotide binding"/>
    <property type="evidence" value="ECO:0007669"/>
    <property type="project" value="InterPro"/>
</dbReference>
<accession>A0AAP0EMG9</accession>
<dbReference type="Gene3D" id="3.40.462.20">
    <property type="match status" value="1"/>
</dbReference>
<sequence length="193" mass="22635">MSWIQSALYFADFPANGPVNLLLNRTQMTTRFFKAKSDFVTEPVSETGLKGIWNRLYEADEPQIILSPYGGRISEIGESEIPYPHRDRYIYEIQHLVYWDKEGIDVANKNINWMRRFYRYMAPYVSKSPRAAYINYRDLDLGQSRNGTATYSQARAWGVKYFNKNFKKLVQVKSKFDPDNFFRNEQSIPTVPA</sequence>
<proteinExistence type="predicted"/>
<keyword evidence="5" id="KW-1185">Reference proteome</keyword>
<reference evidence="4 5" key="1">
    <citation type="submission" date="2024-01" db="EMBL/GenBank/DDBJ databases">
        <title>Genome assemblies of Stephania.</title>
        <authorList>
            <person name="Yang L."/>
        </authorList>
    </citation>
    <scope>NUCLEOTIDE SEQUENCE [LARGE SCALE GENOMIC DNA]</scope>
    <source>
        <strain evidence="4">YNDBR</strain>
        <tissue evidence="4">Leaf</tissue>
    </source>
</reference>
<comment type="caution">
    <text evidence="4">The sequence shown here is derived from an EMBL/GenBank/DDBJ whole genome shotgun (WGS) entry which is preliminary data.</text>
</comment>
<evidence type="ECO:0000313" key="5">
    <source>
        <dbReference type="Proteomes" id="UP001420932"/>
    </source>
</evidence>
<dbReference type="AlphaFoldDB" id="A0AAP0EMG9"/>